<sequence>MADPGGCLEVRLFYVRVSPHGGAAPPPRLALELRPAGGDGEAQAPAIPLPLRLDRHDAASGEATYVSTAAARLAPPAAAFDVADHRGAALLRGWLRRCPGAKGGSPAWEIDCVPAAGAAASASAFEVYVAGCCAGEPAVLTHALRLATPEEAAGALVRRRSGALAAASNEGDNDMNTGSMQYPEGWYSDYDDGQLSWFNAGVRVGVGIGLGVCVGVGIGVGLLMRSYQATTRSLKRRFF</sequence>
<evidence type="ECO:0000256" key="1">
    <source>
        <dbReference type="SAM" id="Phobius"/>
    </source>
</evidence>
<organism evidence="2 3">
    <name type="scientific">Miscanthus lutarioriparius</name>
    <dbReference type="NCBI Taxonomy" id="422564"/>
    <lineage>
        <taxon>Eukaryota</taxon>
        <taxon>Viridiplantae</taxon>
        <taxon>Streptophyta</taxon>
        <taxon>Embryophyta</taxon>
        <taxon>Tracheophyta</taxon>
        <taxon>Spermatophyta</taxon>
        <taxon>Magnoliopsida</taxon>
        <taxon>Liliopsida</taxon>
        <taxon>Poales</taxon>
        <taxon>Poaceae</taxon>
        <taxon>PACMAD clade</taxon>
        <taxon>Panicoideae</taxon>
        <taxon>Andropogonodae</taxon>
        <taxon>Andropogoneae</taxon>
        <taxon>Saccharinae</taxon>
        <taxon>Miscanthus</taxon>
    </lineage>
</organism>
<reference evidence="2" key="1">
    <citation type="submission" date="2020-10" db="EMBL/GenBank/DDBJ databases">
        <authorList>
            <person name="Han B."/>
            <person name="Lu T."/>
            <person name="Zhao Q."/>
            <person name="Huang X."/>
            <person name="Zhao Y."/>
        </authorList>
    </citation>
    <scope>NUCLEOTIDE SEQUENCE</scope>
</reference>
<dbReference type="Proteomes" id="UP000604825">
    <property type="component" value="Unassembled WGS sequence"/>
</dbReference>
<accession>A0A811R847</accession>
<dbReference type="AlphaFoldDB" id="A0A811R847"/>
<proteinExistence type="predicted"/>
<evidence type="ECO:0000313" key="2">
    <source>
        <dbReference type="EMBL" id="CAD6266199.1"/>
    </source>
</evidence>
<dbReference type="OrthoDB" id="2016101at2759"/>
<dbReference type="EMBL" id="CAJGYO010000013">
    <property type="protein sequence ID" value="CAD6266199.1"/>
    <property type="molecule type" value="Genomic_DNA"/>
</dbReference>
<dbReference type="PANTHER" id="PTHR37244">
    <property type="entry name" value="NADP-SPECIFIC GLUTAMATE DEHYDROGENASE"/>
    <property type="match status" value="1"/>
</dbReference>
<evidence type="ECO:0000313" key="3">
    <source>
        <dbReference type="Proteomes" id="UP000604825"/>
    </source>
</evidence>
<keyword evidence="1" id="KW-0472">Membrane</keyword>
<protein>
    <submittedName>
        <fullName evidence="2">Uncharacterized protein</fullName>
    </submittedName>
</protein>
<name>A0A811R847_9POAL</name>
<feature type="transmembrane region" description="Helical" evidence="1">
    <location>
        <begin position="204"/>
        <end position="227"/>
    </location>
</feature>
<gene>
    <name evidence="2" type="ORF">NCGR_LOCUS49504</name>
</gene>
<dbReference type="PANTHER" id="PTHR37244:SF1">
    <property type="entry name" value="NADP-SPECIFIC GLUTAMATE DEHYDROGENASE"/>
    <property type="match status" value="1"/>
</dbReference>
<keyword evidence="3" id="KW-1185">Reference proteome</keyword>
<keyword evidence="1" id="KW-1133">Transmembrane helix</keyword>
<keyword evidence="1" id="KW-0812">Transmembrane</keyword>
<comment type="caution">
    <text evidence="2">The sequence shown here is derived from an EMBL/GenBank/DDBJ whole genome shotgun (WGS) entry which is preliminary data.</text>
</comment>